<feature type="binding site" evidence="4">
    <location>
        <position position="206"/>
    </location>
    <ligand>
        <name>a divalent metal cation</name>
        <dbReference type="ChEBI" id="CHEBI:60240"/>
        <label>1</label>
    </ligand>
</feature>
<proteinExistence type="inferred from homology"/>
<dbReference type="EMBL" id="BAJS01000037">
    <property type="protein sequence ID" value="GAK38090.1"/>
    <property type="molecule type" value="Genomic_DNA"/>
</dbReference>
<evidence type="ECO:0000313" key="5">
    <source>
        <dbReference type="EMBL" id="GAK38090.1"/>
    </source>
</evidence>
<dbReference type="AlphaFoldDB" id="A0A069D6W8"/>
<keyword evidence="3" id="KW-0378">Hydrolase</keyword>
<dbReference type="InterPro" id="IPR032466">
    <property type="entry name" value="Metal_Hydrolase"/>
</dbReference>
<dbReference type="InterPro" id="IPR001130">
    <property type="entry name" value="TatD-like"/>
</dbReference>
<dbReference type="CDD" id="cd01310">
    <property type="entry name" value="TatD_DNAse"/>
    <property type="match status" value="1"/>
</dbReference>
<gene>
    <name evidence="5" type="ORF">JCM15093_3386</name>
</gene>
<comment type="similarity">
    <text evidence="1">Belongs to the metallo-dependent hydrolases superfamily. TatD-type hydrolase family.</text>
</comment>
<feature type="binding site" evidence="4">
    <location>
        <position position="9"/>
    </location>
    <ligand>
        <name>a divalent metal cation</name>
        <dbReference type="ChEBI" id="CHEBI:60240"/>
        <label>1</label>
    </ligand>
</feature>
<dbReference type="FunFam" id="3.20.20.140:FF:000005">
    <property type="entry name" value="TatD family hydrolase"/>
    <property type="match status" value="1"/>
</dbReference>
<dbReference type="STRING" id="1121097.GCA_000428125_01823"/>
<reference evidence="5 6" key="1">
    <citation type="journal article" date="2015" name="Microbes Environ.">
        <title>Distribution and evolution of nitrogen fixation genes in the phylum bacteroidetes.</title>
        <authorList>
            <person name="Inoue J."/>
            <person name="Oshima K."/>
            <person name="Suda W."/>
            <person name="Sakamoto M."/>
            <person name="Iino T."/>
            <person name="Noda S."/>
            <person name="Hongoh Y."/>
            <person name="Hattori M."/>
            <person name="Ohkuma M."/>
        </authorList>
    </citation>
    <scope>NUCLEOTIDE SEQUENCE [LARGE SCALE GENOMIC DNA]</scope>
    <source>
        <strain evidence="5 6">JCM 15093</strain>
    </source>
</reference>
<evidence type="ECO:0000256" key="1">
    <source>
        <dbReference type="ARBA" id="ARBA00009275"/>
    </source>
</evidence>
<keyword evidence="6" id="KW-1185">Reference proteome</keyword>
<dbReference type="OrthoDB" id="9810005at2"/>
<dbReference type="InterPro" id="IPR015991">
    <property type="entry name" value="TatD/YcfH-like"/>
</dbReference>
<dbReference type="SUPFAM" id="SSF51556">
    <property type="entry name" value="Metallo-dependent hydrolases"/>
    <property type="match status" value="1"/>
</dbReference>
<evidence type="ECO:0000256" key="4">
    <source>
        <dbReference type="PIRSR" id="PIRSR005902-1"/>
    </source>
</evidence>
<dbReference type="Proteomes" id="UP000027601">
    <property type="component" value="Unassembled WGS sequence"/>
</dbReference>
<dbReference type="GO" id="GO:0004536">
    <property type="term" value="F:DNA nuclease activity"/>
    <property type="evidence" value="ECO:0007669"/>
    <property type="project" value="InterPro"/>
</dbReference>
<feature type="binding site" evidence="4">
    <location>
        <position position="131"/>
    </location>
    <ligand>
        <name>a divalent metal cation</name>
        <dbReference type="ChEBI" id="CHEBI:60240"/>
        <label>2</label>
    </ligand>
</feature>
<protein>
    <submittedName>
        <fullName evidence="5">Putative deoxyribonuclease YcfH</fullName>
    </submittedName>
</protein>
<dbReference type="GO" id="GO:0005829">
    <property type="term" value="C:cytosol"/>
    <property type="evidence" value="ECO:0007669"/>
    <property type="project" value="TreeGrafter"/>
</dbReference>
<dbReference type="eggNOG" id="COG0084">
    <property type="taxonomic scope" value="Bacteria"/>
</dbReference>
<dbReference type="NCBIfam" id="TIGR00010">
    <property type="entry name" value="YchF/TatD family DNA exonuclease"/>
    <property type="match status" value="1"/>
</dbReference>
<organism evidence="5 6">
    <name type="scientific">Bacteroides graminisolvens DSM 19988 = JCM 15093</name>
    <dbReference type="NCBI Taxonomy" id="1121097"/>
    <lineage>
        <taxon>Bacteria</taxon>
        <taxon>Pseudomonadati</taxon>
        <taxon>Bacteroidota</taxon>
        <taxon>Bacteroidia</taxon>
        <taxon>Bacteroidales</taxon>
        <taxon>Bacteroidaceae</taxon>
        <taxon>Bacteroides</taxon>
    </lineage>
</organism>
<evidence type="ECO:0000313" key="6">
    <source>
        <dbReference type="Proteomes" id="UP000027601"/>
    </source>
</evidence>
<accession>A0A069D6W8</accession>
<evidence type="ECO:0000256" key="3">
    <source>
        <dbReference type="ARBA" id="ARBA00022801"/>
    </source>
</evidence>
<evidence type="ECO:0000256" key="2">
    <source>
        <dbReference type="ARBA" id="ARBA00022723"/>
    </source>
</evidence>
<feature type="binding site" evidence="4">
    <location>
        <position position="156"/>
    </location>
    <ligand>
        <name>a divalent metal cation</name>
        <dbReference type="ChEBI" id="CHEBI:60240"/>
        <label>2</label>
    </ligand>
</feature>
<dbReference type="PIRSF" id="PIRSF005902">
    <property type="entry name" value="DNase_TatD"/>
    <property type="match status" value="1"/>
</dbReference>
<dbReference type="RefSeq" id="WP_024997620.1">
    <property type="nucleotide sequence ID" value="NZ_ATZI01000006.1"/>
</dbReference>
<name>A0A069D6W8_9BACE</name>
<dbReference type="PANTHER" id="PTHR46124:SF4">
    <property type="entry name" value="HYDROLASE TATD"/>
    <property type="match status" value="1"/>
</dbReference>
<feature type="binding site" evidence="4">
    <location>
        <position position="95"/>
    </location>
    <ligand>
        <name>a divalent metal cation</name>
        <dbReference type="ChEBI" id="CHEBI:60240"/>
        <label>1</label>
    </ligand>
</feature>
<sequence length="259" mass="29422">MTVIDSHSHLFLEEFSSDLPQVIERARMAGVSHIFMPNIDSSTVTPLLEVCNQYKGYCFPMIGLHPTSVNGMYKHELQEISRQLKENETYVAVGEVGMDLYWDQTFLDEQIEAFKFQIELALQYNLPIVIHCRDAFSYIYKVLKEYEGSSLKGIFHSFMGTPEELNQAMEFGGFMFGINGTVTFKKSVLPQILPLIPLDRLVLETDSPYLAPVPHRGKRNESAFIKDTLTKVAEVCKVSPEHLSQLTSENALKVFGMLK</sequence>
<dbReference type="GO" id="GO:0046872">
    <property type="term" value="F:metal ion binding"/>
    <property type="evidence" value="ECO:0007669"/>
    <property type="project" value="UniProtKB-KW"/>
</dbReference>
<dbReference type="Pfam" id="PF01026">
    <property type="entry name" value="TatD_DNase"/>
    <property type="match status" value="1"/>
</dbReference>
<feature type="binding site" evidence="4">
    <location>
        <position position="7"/>
    </location>
    <ligand>
        <name>a divalent metal cation</name>
        <dbReference type="ChEBI" id="CHEBI:60240"/>
        <label>1</label>
    </ligand>
</feature>
<keyword evidence="2 4" id="KW-0479">Metal-binding</keyword>
<comment type="caution">
    <text evidence="5">The sequence shown here is derived from an EMBL/GenBank/DDBJ whole genome shotgun (WGS) entry which is preliminary data.</text>
</comment>
<dbReference type="GO" id="GO:0016788">
    <property type="term" value="F:hydrolase activity, acting on ester bonds"/>
    <property type="evidence" value="ECO:0007669"/>
    <property type="project" value="InterPro"/>
</dbReference>
<dbReference type="PANTHER" id="PTHR46124">
    <property type="entry name" value="D-AMINOACYL-TRNA DEACYLASE"/>
    <property type="match status" value="1"/>
</dbReference>
<dbReference type="Gene3D" id="3.20.20.140">
    <property type="entry name" value="Metal-dependent hydrolases"/>
    <property type="match status" value="1"/>
</dbReference>